<accession>A0A0F9ND23</accession>
<dbReference type="EMBL" id="LAZR01004300">
    <property type="protein sequence ID" value="KKN09862.1"/>
    <property type="molecule type" value="Genomic_DNA"/>
</dbReference>
<organism evidence="1">
    <name type="scientific">marine sediment metagenome</name>
    <dbReference type="NCBI Taxonomy" id="412755"/>
    <lineage>
        <taxon>unclassified sequences</taxon>
        <taxon>metagenomes</taxon>
        <taxon>ecological metagenomes</taxon>
    </lineage>
</organism>
<comment type="caution">
    <text evidence="1">The sequence shown here is derived from an EMBL/GenBank/DDBJ whole genome shotgun (WGS) entry which is preliminary data.</text>
</comment>
<evidence type="ECO:0000313" key="1">
    <source>
        <dbReference type="EMBL" id="KKN09862.1"/>
    </source>
</evidence>
<gene>
    <name evidence="1" type="ORF">LCGC14_1042330</name>
</gene>
<protein>
    <submittedName>
        <fullName evidence="1">Uncharacterized protein</fullName>
    </submittedName>
</protein>
<sequence>MQLCDGDIVVVKVDPSKTTADEADRAGNEIKKAVKRLGFEVEFVVIDHSLELEVISVP</sequence>
<reference evidence="1" key="1">
    <citation type="journal article" date="2015" name="Nature">
        <title>Complex archaea that bridge the gap between prokaryotes and eukaryotes.</title>
        <authorList>
            <person name="Spang A."/>
            <person name="Saw J.H."/>
            <person name="Jorgensen S.L."/>
            <person name="Zaremba-Niedzwiedzka K."/>
            <person name="Martijn J."/>
            <person name="Lind A.E."/>
            <person name="van Eijk R."/>
            <person name="Schleper C."/>
            <person name="Guy L."/>
            <person name="Ettema T.J."/>
        </authorList>
    </citation>
    <scope>NUCLEOTIDE SEQUENCE</scope>
</reference>
<dbReference type="AlphaFoldDB" id="A0A0F9ND23"/>
<proteinExistence type="predicted"/>
<name>A0A0F9ND23_9ZZZZ</name>